<evidence type="ECO:0000313" key="1">
    <source>
        <dbReference type="EMBL" id="MEQ2159659.1"/>
    </source>
</evidence>
<protein>
    <submittedName>
        <fullName evidence="1">Uncharacterized protein</fullName>
    </submittedName>
</protein>
<name>A0ABV0MLU8_9TELE</name>
<comment type="caution">
    <text evidence="1">The sequence shown here is derived from an EMBL/GenBank/DDBJ whole genome shotgun (WGS) entry which is preliminary data.</text>
</comment>
<organism evidence="1 2">
    <name type="scientific">Goodea atripinnis</name>
    <dbReference type="NCBI Taxonomy" id="208336"/>
    <lineage>
        <taxon>Eukaryota</taxon>
        <taxon>Metazoa</taxon>
        <taxon>Chordata</taxon>
        <taxon>Craniata</taxon>
        <taxon>Vertebrata</taxon>
        <taxon>Euteleostomi</taxon>
        <taxon>Actinopterygii</taxon>
        <taxon>Neopterygii</taxon>
        <taxon>Teleostei</taxon>
        <taxon>Neoteleostei</taxon>
        <taxon>Acanthomorphata</taxon>
        <taxon>Ovalentaria</taxon>
        <taxon>Atherinomorphae</taxon>
        <taxon>Cyprinodontiformes</taxon>
        <taxon>Goodeidae</taxon>
        <taxon>Goodea</taxon>
    </lineage>
</organism>
<sequence>MTSVGTIRLCPTCNTGYIMSYDLHVICEGCLGPDHANLTLTPQSTCPSCRCLPLEEKQRRLAIFSPLQGEFPVADQCPPLEALDIFGVGRQSDDSAPETVTDISTPFLRTEDAETDAKSVQAQGLPMSATTPFQRWAHLLARCRTSLTDRSHQCAAQVAAATNNTAFLAYAISKKAQEMELPLEDVEEFCNFAHTILNLCSVGCVLLPHRWLPDPATATDVALALLLHP</sequence>
<keyword evidence="2" id="KW-1185">Reference proteome</keyword>
<dbReference type="EMBL" id="JAHRIO010002957">
    <property type="protein sequence ID" value="MEQ2159659.1"/>
    <property type="molecule type" value="Genomic_DNA"/>
</dbReference>
<evidence type="ECO:0000313" key="2">
    <source>
        <dbReference type="Proteomes" id="UP001476798"/>
    </source>
</evidence>
<proteinExistence type="predicted"/>
<accession>A0ABV0MLU8</accession>
<gene>
    <name evidence="1" type="ORF">GOODEAATRI_025313</name>
</gene>
<dbReference type="Proteomes" id="UP001476798">
    <property type="component" value="Unassembled WGS sequence"/>
</dbReference>
<reference evidence="1 2" key="1">
    <citation type="submission" date="2021-06" db="EMBL/GenBank/DDBJ databases">
        <authorList>
            <person name="Palmer J.M."/>
        </authorList>
    </citation>
    <scope>NUCLEOTIDE SEQUENCE [LARGE SCALE GENOMIC DNA]</scope>
    <source>
        <strain evidence="1 2">GA_2019</strain>
        <tissue evidence="1">Muscle</tissue>
    </source>
</reference>